<keyword evidence="4" id="KW-0676">Redox-active center</keyword>
<feature type="chain" id="PRO_5012790736" description="Thioredoxin domain-containing protein" evidence="5">
    <location>
        <begin position="21"/>
        <end position="198"/>
    </location>
</feature>
<dbReference type="InterPro" id="IPR013740">
    <property type="entry name" value="Redoxin"/>
</dbReference>
<evidence type="ECO:0000259" key="6">
    <source>
        <dbReference type="PROSITE" id="PS51352"/>
    </source>
</evidence>
<dbReference type="PANTHER" id="PTHR42852">
    <property type="entry name" value="THIOL:DISULFIDE INTERCHANGE PROTEIN DSBE"/>
    <property type="match status" value="1"/>
</dbReference>
<dbReference type="PROSITE" id="PS51352">
    <property type="entry name" value="THIOREDOXIN_2"/>
    <property type="match status" value="1"/>
</dbReference>
<name>A0A2D0MZ22_FLAN2</name>
<dbReference type="AlphaFoldDB" id="A0A2D0MZ22"/>
<keyword evidence="5" id="KW-0732">Signal</keyword>
<proteinExistence type="predicted"/>
<sequence length="198" mass="22614">MKKFKITAIPVIISLLLCTAAGEPEMRSELLSPPTENKADITKDRHTAEINFYPKPVFQLGMLGVLQQEKYRGKVLVVDIWGTWCKPCVAQFPHLKAVKAALADQEVEYVYFANEIQAPVLENWKKVVNSFNLTGDHYLTGKDQVFQLMKDIDQYSPRFTYPTYMIVNREGKVVDHDAPKPSEGDELIKRIREVLAED</sequence>
<dbReference type="GO" id="GO:0030313">
    <property type="term" value="C:cell envelope"/>
    <property type="evidence" value="ECO:0007669"/>
    <property type="project" value="UniProtKB-SubCell"/>
</dbReference>
<feature type="signal peptide" evidence="5">
    <location>
        <begin position="1"/>
        <end position="20"/>
    </location>
</feature>
<evidence type="ECO:0000256" key="4">
    <source>
        <dbReference type="ARBA" id="ARBA00023284"/>
    </source>
</evidence>
<dbReference type="GO" id="GO:0017004">
    <property type="term" value="P:cytochrome complex assembly"/>
    <property type="evidence" value="ECO:0007669"/>
    <property type="project" value="UniProtKB-KW"/>
</dbReference>
<dbReference type="GO" id="GO:0016491">
    <property type="term" value="F:oxidoreductase activity"/>
    <property type="evidence" value="ECO:0007669"/>
    <property type="project" value="InterPro"/>
</dbReference>
<comment type="subcellular location">
    <subcellularLocation>
        <location evidence="1">Cell envelope</location>
    </subcellularLocation>
</comment>
<accession>A0A2D0MZ22</accession>
<evidence type="ECO:0000313" key="7">
    <source>
        <dbReference type="EMBL" id="PHN01366.1"/>
    </source>
</evidence>
<dbReference type="SUPFAM" id="SSF52833">
    <property type="entry name" value="Thioredoxin-like"/>
    <property type="match status" value="1"/>
</dbReference>
<dbReference type="InterPro" id="IPR050553">
    <property type="entry name" value="Thioredoxin_ResA/DsbE_sf"/>
</dbReference>
<reference evidence="7 8" key="1">
    <citation type="submission" date="2017-10" db="EMBL/GenBank/DDBJ databases">
        <title>The draft genome sequence of Lewinella nigricans NBRC 102662.</title>
        <authorList>
            <person name="Wang K."/>
        </authorList>
    </citation>
    <scope>NUCLEOTIDE SEQUENCE [LARGE SCALE GENOMIC DNA]</scope>
    <source>
        <strain evidence="7 8">NBRC 102662</strain>
    </source>
</reference>
<organism evidence="7 8">
    <name type="scientific">Flavilitoribacter nigricans (strain ATCC 23147 / DSM 23189 / NBRC 102662 / NCIMB 1420 / SS-2)</name>
    <name type="common">Lewinella nigricans</name>
    <dbReference type="NCBI Taxonomy" id="1122177"/>
    <lineage>
        <taxon>Bacteria</taxon>
        <taxon>Pseudomonadati</taxon>
        <taxon>Bacteroidota</taxon>
        <taxon>Saprospiria</taxon>
        <taxon>Saprospirales</taxon>
        <taxon>Lewinellaceae</taxon>
        <taxon>Flavilitoribacter</taxon>
    </lineage>
</organism>
<dbReference type="OrthoDB" id="1098640at2"/>
<evidence type="ECO:0000256" key="1">
    <source>
        <dbReference type="ARBA" id="ARBA00004196"/>
    </source>
</evidence>
<dbReference type="CDD" id="cd02966">
    <property type="entry name" value="TlpA_like_family"/>
    <property type="match status" value="1"/>
</dbReference>
<keyword evidence="3" id="KW-1015">Disulfide bond</keyword>
<keyword evidence="8" id="KW-1185">Reference proteome</keyword>
<keyword evidence="2" id="KW-0201">Cytochrome c-type biogenesis</keyword>
<protein>
    <recommendedName>
        <fullName evidence="6">Thioredoxin domain-containing protein</fullName>
    </recommendedName>
</protein>
<feature type="domain" description="Thioredoxin" evidence="6">
    <location>
        <begin position="19"/>
        <end position="196"/>
    </location>
</feature>
<evidence type="ECO:0000256" key="5">
    <source>
        <dbReference type="SAM" id="SignalP"/>
    </source>
</evidence>
<dbReference type="PANTHER" id="PTHR42852:SF6">
    <property type="entry name" value="THIOL:DISULFIDE INTERCHANGE PROTEIN DSBE"/>
    <property type="match status" value="1"/>
</dbReference>
<dbReference type="InterPro" id="IPR036249">
    <property type="entry name" value="Thioredoxin-like_sf"/>
</dbReference>
<evidence type="ECO:0000256" key="2">
    <source>
        <dbReference type="ARBA" id="ARBA00022748"/>
    </source>
</evidence>
<dbReference type="InterPro" id="IPR013766">
    <property type="entry name" value="Thioredoxin_domain"/>
</dbReference>
<dbReference type="RefSeq" id="WP_099155235.1">
    <property type="nucleotide sequence ID" value="NZ_PDUD01000056.1"/>
</dbReference>
<dbReference type="EMBL" id="PDUD01000056">
    <property type="protein sequence ID" value="PHN01366.1"/>
    <property type="molecule type" value="Genomic_DNA"/>
</dbReference>
<evidence type="ECO:0000313" key="8">
    <source>
        <dbReference type="Proteomes" id="UP000223913"/>
    </source>
</evidence>
<dbReference type="Pfam" id="PF08534">
    <property type="entry name" value="Redoxin"/>
    <property type="match status" value="1"/>
</dbReference>
<dbReference type="Gene3D" id="3.40.30.10">
    <property type="entry name" value="Glutaredoxin"/>
    <property type="match status" value="1"/>
</dbReference>
<evidence type="ECO:0000256" key="3">
    <source>
        <dbReference type="ARBA" id="ARBA00023157"/>
    </source>
</evidence>
<comment type="caution">
    <text evidence="7">The sequence shown here is derived from an EMBL/GenBank/DDBJ whole genome shotgun (WGS) entry which is preliminary data.</text>
</comment>
<dbReference type="Proteomes" id="UP000223913">
    <property type="component" value="Unassembled WGS sequence"/>
</dbReference>
<gene>
    <name evidence="7" type="ORF">CRP01_37510</name>
</gene>